<keyword evidence="2" id="KW-1185">Reference proteome</keyword>
<name>A0ABV8X2Y0_9LACT</name>
<dbReference type="RefSeq" id="WP_378151296.1">
    <property type="nucleotide sequence ID" value="NZ_JBHSEC010000001.1"/>
</dbReference>
<gene>
    <name evidence="1" type="ORF">ACFOZY_00990</name>
</gene>
<organism evidence="1 2">
    <name type="scientific">Chungangia koreensis</name>
    <dbReference type="NCBI Taxonomy" id="752657"/>
    <lineage>
        <taxon>Bacteria</taxon>
        <taxon>Bacillati</taxon>
        <taxon>Bacillota</taxon>
        <taxon>Bacilli</taxon>
        <taxon>Lactobacillales</taxon>
        <taxon>Chungangia</taxon>
    </lineage>
</organism>
<dbReference type="CDD" id="cd11532">
    <property type="entry name" value="NTP-PPase_COG4997"/>
    <property type="match status" value="1"/>
</dbReference>
<dbReference type="Pfam" id="PF01503">
    <property type="entry name" value="PRA-PH"/>
    <property type="match status" value="1"/>
</dbReference>
<reference evidence="2" key="1">
    <citation type="journal article" date="2019" name="Int. J. Syst. Evol. Microbiol.">
        <title>The Global Catalogue of Microorganisms (GCM) 10K type strain sequencing project: providing services to taxonomists for standard genome sequencing and annotation.</title>
        <authorList>
            <consortium name="The Broad Institute Genomics Platform"/>
            <consortium name="The Broad Institute Genome Sequencing Center for Infectious Disease"/>
            <person name="Wu L."/>
            <person name="Ma J."/>
        </authorList>
    </citation>
    <scope>NUCLEOTIDE SEQUENCE [LARGE SCALE GENOMIC DNA]</scope>
    <source>
        <strain evidence="2">CCUG 59778</strain>
    </source>
</reference>
<comment type="caution">
    <text evidence="1">The sequence shown here is derived from an EMBL/GenBank/DDBJ whole genome shotgun (WGS) entry which is preliminary data.</text>
</comment>
<dbReference type="InterPro" id="IPR038735">
    <property type="entry name" value="MSMEG_1276-like_NTP-PPase_dom"/>
</dbReference>
<dbReference type="EMBL" id="JBHSEC010000001">
    <property type="protein sequence ID" value="MFC4409002.1"/>
    <property type="molecule type" value="Genomic_DNA"/>
</dbReference>
<accession>A0ABV8X2Y0</accession>
<dbReference type="Proteomes" id="UP001595817">
    <property type="component" value="Unassembled WGS sequence"/>
</dbReference>
<protein>
    <submittedName>
        <fullName evidence="1">Phosphoribosyl-ATP pyrophosphohydrolase</fullName>
    </submittedName>
</protein>
<proteinExistence type="predicted"/>
<evidence type="ECO:0000313" key="1">
    <source>
        <dbReference type="EMBL" id="MFC4409002.1"/>
    </source>
</evidence>
<dbReference type="InterPro" id="IPR021130">
    <property type="entry name" value="PRib-ATP_PPHydrolase-like"/>
</dbReference>
<dbReference type="SUPFAM" id="SSF101386">
    <property type="entry name" value="all-alpha NTP pyrophosphatases"/>
    <property type="match status" value="1"/>
</dbReference>
<evidence type="ECO:0000313" key="2">
    <source>
        <dbReference type="Proteomes" id="UP001595817"/>
    </source>
</evidence>
<sequence>MPIYNKLVRDRIPEIIEKSGSTYSSRVLDETEYKEELRKKLSEEVEEYLNAMSNDEAIEELADVMELIHALAVTHGSTIEEVEKVRVEKAQKRGGFEEKIYLVEVHDES</sequence>